<keyword evidence="5 9" id="KW-0540">Nuclease</keyword>
<dbReference type="Proteomes" id="UP000319746">
    <property type="component" value="Unassembled WGS sequence"/>
</dbReference>
<dbReference type="InterPro" id="IPR036389">
    <property type="entry name" value="RNase_III_sf"/>
</dbReference>
<keyword evidence="6 9" id="KW-0255">Endonuclease</keyword>
<comment type="subunit">
    <text evidence="9">Homodimer.</text>
</comment>
<dbReference type="GO" id="GO:0019843">
    <property type="term" value="F:rRNA binding"/>
    <property type="evidence" value="ECO:0007669"/>
    <property type="project" value="UniProtKB-KW"/>
</dbReference>
<keyword evidence="13" id="KW-1185">Reference proteome</keyword>
<protein>
    <recommendedName>
        <fullName evidence="9">Ribonuclease 3</fullName>
        <ecNumber evidence="9">3.1.26.3</ecNumber>
    </recommendedName>
    <alternativeName>
        <fullName evidence="9">Ribonuclease III</fullName>
        <shortName evidence="9">RNase III</shortName>
    </alternativeName>
</protein>
<dbReference type="PANTHER" id="PTHR11207">
    <property type="entry name" value="RIBONUCLEASE III"/>
    <property type="match status" value="1"/>
</dbReference>
<keyword evidence="9" id="KW-0460">Magnesium</keyword>
<dbReference type="SMART" id="SM00535">
    <property type="entry name" value="RIBOc"/>
    <property type="match status" value="1"/>
</dbReference>
<dbReference type="AlphaFoldDB" id="A0A543AIL3"/>
<name>A0A543AIL3_9MICC</name>
<keyword evidence="9" id="KW-0819">tRNA processing</keyword>
<dbReference type="PROSITE" id="PS50142">
    <property type="entry name" value="RNASE_3_2"/>
    <property type="match status" value="1"/>
</dbReference>
<sequence>MTTSAHSTPNIPWAAENTKEHLSKHLGVSFDPEMLRLALTHRSYAFEHDGLPTNERLEFLGDAVLGVLVTDYLYKTYTDEAENELAKKRASIVSTFALAHVAREMDLGRHILLGEGEIRTHGGNKDSILADTFEALIGATYLHAGFDDAWIIVKRHVIPLLDNQRIMGAGKDWKTQVQIAVDKRGLGAIEYRVDGTGPDHDRTFEATLLVGGKAYATAQAKTKKDAERLAAWHSLSDIEKH</sequence>
<comment type="caution">
    <text evidence="12">The sequence shown here is derived from an EMBL/GenBank/DDBJ whole genome shotgun (WGS) entry which is preliminary data.</text>
</comment>
<dbReference type="SMART" id="SM00358">
    <property type="entry name" value="DSRM"/>
    <property type="match status" value="1"/>
</dbReference>
<feature type="binding site" evidence="9">
    <location>
        <position position="134"/>
    </location>
    <ligand>
        <name>Mg(2+)</name>
        <dbReference type="ChEBI" id="CHEBI:18420"/>
    </ligand>
</feature>
<dbReference type="Gene3D" id="3.30.160.20">
    <property type="match status" value="1"/>
</dbReference>
<comment type="function">
    <text evidence="9">Digests double-stranded RNA. Involved in the processing of primary rRNA transcript to yield the immediate precursors to the large and small rRNAs (23S and 16S). Processes some mRNAs, and tRNAs when they are encoded in the rRNA operon. Processes pre-crRNA and tracrRNA of type II CRISPR loci if present in the organism.</text>
</comment>
<gene>
    <name evidence="9" type="primary">rnc</name>
    <name evidence="12" type="ORF">FB556_1063</name>
</gene>
<dbReference type="FunFam" id="1.10.1520.10:FF:000001">
    <property type="entry name" value="Ribonuclease 3"/>
    <property type="match status" value="1"/>
</dbReference>
<dbReference type="NCBIfam" id="TIGR02191">
    <property type="entry name" value="RNaseIII"/>
    <property type="match status" value="1"/>
</dbReference>
<feature type="domain" description="RNase III" evidence="11">
    <location>
        <begin position="15"/>
        <end position="145"/>
    </location>
</feature>
<dbReference type="GO" id="GO:0005737">
    <property type="term" value="C:cytoplasm"/>
    <property type="evidence" value="ECO:0007669"/>
    <property type="project" value="UniProtKB-SubCell"/>
</dbReference>
<dbReference type="GO" id="GO:0008033">
    <property type="term" value="P:tRNA processing"/>
    <property type="evidence" value="ECO:0007669"/>
    <property type="project" value="UniProtKB-KW"/>
</dbReference>
<dbReference type="EMBL" id="VFOU01000002">
    <property type="protein sequence ID" value="TQL72413.1"/>
    <property type="molecule type" value="Genomic_DNA"/>
</dbReference>
<dbReference type="RefSeq" id="WP_246057225.1">
    <property type="nucleotide sequence ID" value="NZ_BAABAN010000018.1"/>
</dbReference>
<dbReference type="EC" id="3.1.26.3" evidence="9"/>
<dbReference type="InterPro" id="IPR000999">
    <property type="entry name" value="RNase_III_dom"/>
</dbReference>
<accession>A0A543AIL3</accession>
<organism evidence="12 13">
    <name type="scientific">Enteractinococcus coprophilus</name>
    <dbReference type="NCBI Taxonomy" id="1027633"/>
    <lineage>
        <taxon>Bacteria</taxon>
        <taxon>Bacillati</taxon>
        <taxon>Actinomycetota</taxon>
        <taxon>Actinomycetes</taxon>
        <taxon>Micrococcales</taxon>
        <taxon>Micrococcaceae</taxon>
    </lineage>
</organism>
<evidence type="ECO:0000256" key="4">
    <source>
        <dbReference type="ARBA" id="ARBA00022664"/>
    </source>
</evidence>
<dbReference type="Gene3D" id="1.10.1520.10">
    <property type="entry name" value="Ribonuclease III domain"/>
    <property type="match status" value="1"/>
</dbReference>
<evidence type="ECO:0000256" key="6">
    <source>
        <dbReference type="ARBA" id="ARBA00022759"/>
    </source>
</evidence>
<feature type="active site" evidence="9">
    <location>
        <position position="62"/>
    </location>
</feature>
<dbReference type="HAMAP" id="MF_00104">
    <property type="entry name" value="RNase_III"/>
    <property type="match status" value="1"/>
</dbReference>
<evidence type="ECO:0000256" key="1">
    <source>
        <dbReference type="ARBA" id="ARBA00000109"/>
    </source>
</evidence>
<dbReference type="GO" id="GO:0003725">
    <property type="term" value="F:double-stranded RNA binding"/>
    <property type="evidence" value="ECO:0007669"/>
    <property type="project" value="TreeGrafter"/>
</dbReference>
<evidence type="ECO:0000256" key="5">
    <source>
        <dbReference type="ARBA" id="ARBA00022722"/>
    </source>
</evidence>
<evidence type="ECO:0000259" key="10">
    <source>
        <dbReference type="PROSITE" id="PS50137"/>
    </source>
</evidence>
<evidence type="ECO:0000256" key="7">
    <source>
        <dbReference type="ARBA" id="ARBA00022801"/>
    </source>
</evidence>
<proteinExistence type="inferred from homology"/>
<evidence type="ECO:0000256" key="8">
    <source>
        <dbReference type="ARBA" id="ARBA00022884"/>
    </source>
</evidence>
<comment type="similarity">
    <text evidence="2">Belongs to the ribonuclease III family.</text>
</comment>
<dbReference type="GO" id="GO:0006397">
    <property type="term" value="P:mRNA processing"/>
    <property type="evidence" value="ECO:0007669"/>
    <property type="project" value="UniProtKB-UniRule"/>
</dbReference>
<dbReference type="GO" id="GO:0046872">
    <property type="term" value="F:metal ion binding"/>
    <property type="evidence" value="ECO:0007669"/>
    <property type="project" value="UniProtKB-KW"/>
</dbReference>
<comment type="subcellular location">
    <subcellularLocation>
        <location evidence="9">Cytoplasm</location>
    </subcellularLocation>
</comment>
<feature type="domain" description="DRBM" evidence="10">
    <location>
        <begin position="190"/>
        <end position="240"/>
    </location>
</feature>
<dbReference type="SUPFAM" id="SSF54768">
    <property type="entry name" value="dsRNA-binding domain-like"/>
    <property type="match status" value="1"/>
</dbReference>
<dbReference type="GO" id="GO:0010468">
    <property type="term" value="P:regulation of gene expression"/>
    <property type="evidence" value="ECO:0007669"/>
    <property type="project" value="TreeGrafter"/>
</dbReference>
<feature type="binding site" evidence="9">
    <location>
        <position position="131"/>
    </location>
    <ligand>
        <name>Mg(2+)</name>
        <dbReference type="ChEBI" id="CHEBI:18420"/>
    </ligand>
</feature>
<evidence type="ECO:0000259" key="11">
    <source>
        <dbReference type="PROSITE" id="PS50142"/>
    </source>
</evidence>
<keyword evidence="7 9" id="KW-0378">Hydrolase</keyword>
<keyword evidence="9" id="KW-0963">Cytoplasm</keyword>
<evidence type="ECO:0000256" key="3">
    <source>
        <dbReference type="ARBA" id="ARBA00022552"/>
    </source>
</evidence>
<feature type="active site" evidence="9">
    <location>
        <position position="134"/>
    </location>
</feature>
<keyword evidence="3 9" id="KW-0698">rRNA processing</keyword>
<dbReference type="InterPro" id="IPR014720">
    <property type="entry name" value="dsRBD_dom"/>
</dbReference>
<dbReference type="CDD" id="cd10845">
    <property type="entry name" value="DSRM_RNAse_III_family"/>
    <property type="match status" value="1"/>
</dbReference>
<keyword evidence="8 9" id="KW-0694">RNA-binding</keyword>
<dbReference type="Pfam" id="PF14622">
    <property type="entry name" value="Ribonucleas_3_3"/>
    <property type="match status" value="1"/>
</dbReference>
<dbReference type="GO" id="GO:0006364">
    <property type="term" value="P:rRNA processing"/>
    <property type="evidence" value="ECO:0007669"/>
    <property type="project" value="UniProtKB-UniRule"/>
</dbReference>
<evidence type="ECO:0000313" key="13">
    <source>
        <dbReference type="Proteomes" id="UP000319746"/>
    </source>
</evidence>
<evidence type="ECO:0000256" key="9">
    <source>
        <dbReference type="HAMAP-Rule" id="MF_00104"/>
    </source>
</evidence>
<comment type="cofactor">
    <cofactor evidence="9">
        <name>Mg(2+)</name>
        <dbReference type="ChEBI" id="CHEBI:18420"/>
    </cofactor>
</comment>
<dbReference type="SUPFAM" id="SSF69065">
    <property type="entry name" value="RNase III domain-like"/>
    <property type="match status" value="1"/>
</dbReference>
<reference evidence="12 13" key="1">
    <citation type="submission" date="2019-06" db="EMBL/GenBank/DDBJ databases">
        <title>Sequencing the genomes of 1000 actinobacteria strains.</title>
        <authorList>
            <person name="Klenk H.-P."/>
        </authorList>
    </citation>
    <scope>NUCLEOTIDE SEQUENCE [LARGE SCALE GENOMIC DNA]</scope>
    <source>
        <strain evidence="12 13">DSM 24083</strain>
    </source>
</reference>
<keyword evidence="9" id="KW-0479">Metal-binding</keyword>
<dbReference type="Pfam" id="PF00035">
    <property type="entry name" value="dsrm"/>
    <property type="match status" value="1"/>
</dbReference>
<dbReference type="CDD" id="cd00593">
    <property type="entry name" value="RIBOc"/>
    <property type="match status" value="1"/>
</dbReference>
<keyword evidence="9" id="KW-0699">rRNA-binding</keyword>
<comment type="catalytic activity">
    <reaction evidence="1 9">
        <text>Endonucleolytic cleavage to 5'-phosphomonoester.</text>
        <dbReference type="EC" id="3.1.26.3"/>
    </reaction>
</comment>
<dbReference type="PROSITE" id="PS00517">
    <property type="entry name" value="RNASE_3_1"/>
    <property type="match status" value="1"/>
</dbReference>
<dbReference type="InterPro" id="IPR011907">
    <property type="entry name" value="RNase_III"/>
</dbReference>
<evidence type="ECO:0000313" key="12">
    <source>
        <dbReference type="EMBL" id="TQL72413.1"/>
    </source>
</evidence>
<dbReference type="PROSITE" id="PS50137">
    <property type="entry name" value="DS_RBD"/>
    <property type="match status" value="1"/>
</dbReference>
<feature type="binding site" evidence="9">
    <location>
        <position position="58"/>
    </location>
    <ligand>
        <name>Mg(2+)</name>
        <dbReference type="ChEBI" id="CHEBI:18420"/>
    </ligand>
</feature>
<evidence type="ECO:0000256" key="2">
    <source>
        <dbReference type="ARBA" id="ARBA00010183"/>
    </source>
</evidence>
<dbReference type="GO" id="GO:0004525">
    <property type="term" value="F:ribonuclease III activity"/>
    <property type="evidence" value="ECO:0007669"/>
    <property type="project" value="UniProtKB-UniRule"/>
</dbReference>
<dbReference type="PANTHER" id="PTHR11207:SF0">
    <property type="entry name" value="RIBONUCLEASE 3"/>
    <property type="match status" value="1"/>
</dbReference>
<keyword evidence="4 9" id="KW-0507">mRNA processing</keyword>